<gene>
    <name evidence="10" type="ORF">GGC33_16950</name>
</gene>
<dbReference type="EMBL" id="WMIA01000036">
    <property type="protein sequence ID" value="MTF40599.1"/>
    <property type="molecule type" value="Genomic_DNA"/>
</dbReference>
<feature type="compositionally biased region" description="Basic and acidic residues" evidence="7">
    <location>
        <begin position="350"/>
        <end position="361"/>
    </location>
</feature>
<dbReference type="GO" id="GO:0005509">
    <property type="term" value="F:calcium ion binding"/>
    <property type="evidence" value="ECO:0007669"/>
    <property type="project" value="InterPro"/>
</dbReference>
<dbReference type="InterPro" id="IPR043708">
    <property type="entry name" value="DUF5648"/>
</dbReference>
<protein>
    <submittedName>
        <fullName evidence="10">Uncharacterized protein</fullName>
    </submittedName>
</protein>
<feature type="region of interest" description="Disordered" evidence="7">
    <location>
        <begin position="330"/>
        <end position="362"/>
    </location>
</feature>
<evidence type="ECO:0000256" key="5">
    <source>
        <dbReference type="ARBA" id="ARBA00023157"/>
    </source>
</evidence>
<dbReference type="InterPro" id="IPR003644">
    <property type="entry name" value="Calx_beta"/>
</dbReference>
<sequence length="3946" mass="426129">MVVNLASGLSAITSSSNSQTHLVWAENSFLWYAKYDENSETWQEARAISKLENQDISNIQLLYEDNLIQEENTEAKQPGFVVTWQQGSDNDSDFYYTAGKYDEQGELQWLANPQAITSDQVGDLEPTSIIYQGDVFLVGSKVDFLNQANQAIKEDTDLYFQRFTINDSLFYDGDVTPPLASYSPQLIQQGVITNLIPVNNTPQTVNTLNSNTGQGIGAQSDSSESESEAVVPEYSFAWGGGLEFSVDLLEVLKAKDNVPKGIVSKILTPFMKGVEIEVSLKGGQNSSSNAIIGSSGDNLNPYLSVEAKTTFEGKEVKKIATLVAAPEVEGEELVEESAQKEVSEATGNKGENENEGGEKEGSAFSVSLGIESEWSFDRETLLLNEIFDSITLTFEVDFPLVKVPLVEVSAFGDIGASFYVQAEPLPDGDYQPPLSAILEVLGGEILGAGVASLVGAVGNAIATNSDESTVEGAIVWALAEAVFSTVADAITIANDSDQLAYQTAIGVPIVEGGIKFQFGTKNLNFNGSAGVEVGLVWGIGDTPNVQFLLFPIDAGIKIGPIVFGISLRPGWTWGTGEDTAESTGVSSEEIDSTGAQVQGSLLTIDWGENLDPDFVPDGSQFVVTVTDQFGNITNIPVFQVLIDGSILQLRLTEIIPLYANYDYATGDNPQPQPNLIQVSYSTSDDSNLNLQDTQGEVIDSFSLTVANNTPNQFSAFYSPITGNSQNYSRFNNELILYFDTTSLDINVIPDVRRFTVTGANVESVSVSDNTVILKLDNIPSNNAVVNYSNQSGQGNLLLTADENQIASFKVSGNGQISQITPILAVSFSDELESNFVPNTNQFTLEILDDNGNVTETININQVDLVNGNTVNLYLAQEIEPSQVYRLSYIAVTNPRTDLRTQEGIEVTSFTVVSNQSNSQGITTNQLTALQIVDPYTIDILDNNANNYTVTLTSEIGNPENTINIQSIKTNSQGVELVVNHNLGDDENITVVYNNENQTLDFSSLVNAVNPPVISNQSIIDNIEADLGEDSTPTLTFAKTGQILMAWVAQTPPLSPIAGFVNGDIITLNFIENLQVDSIPNISQFTVTDTQGNTYTLDGNPSILGNTVTFILEETIPETTELSISYSLFAGNNNTNLYLTDATNTKLWIHEFNDFSLTNTTNSQSNPIIIGAGAIISNVDDQNMNRITLVFDQNLRGNPLENQFTITNNGIEYSLFNEPTVNGNTIILNVIPPTEGNKLIGMGDLVTVNYRNSINGNPVSPQQQLTGDNGIVADFQNFPVITAPSQPTTVVKYGFAPSGDTLLSTASSIIGSDGINFNPVASLDQRGNNVVAWVHADMSDVTTNLTPGEFYSDDQTQIINESLNQSDIYYSVYNAQTQQWSIASPIISQTGSEGEIVLGLGENKQLIATWLNYTDDETNIYWSSLSYDDQDNPLWSEPSLLYENASPDPLTELEIANINGKTAIFWTQTQQISYSELIQKGQPALYFRLDEFSGTTANNRGTWGVGGNGVYNNTVNFREVGALENLSNNTGDKNPSVMFNNGSSLTLAEDLSFLSGNSFSAELWFKITDNPPNSLNIASMAGLFNLNLNTASQLSLNINNQTLTGDDAITINSWNYVVITYDGQNKKVNLYLNGQPTVNSDNINLTFPDSSNLTLAGGEDTLYLDEFAFYNSVLNYSDFTANDVNSSNLTSLTGEQLINVVSGDGTDIKSKYSAQYIAPLPPGTNTYYAFIDSEKDSNSAQQIIPSYQVKATQLADSNKSTWDIVSSVSANSNGYVYPNGRADIYIPLNLENQQTNTTINEITVTAQDSNGNTITWSVNNSESNQLGVVQNNKLLNPINPDGSFSYIILNPNVSLDLFLDPGNIESSKLSNFQYSINGSTPQSINTASIDSEPTTVDSNQVLGIATVTEANDSSLALIDSGFIINTDNPAMGYILSQGDLNGDNKIDVIVGNRGYTDNDGNLINNGTIQILFGGGNVLNNAESNPLTATDLSGNPNGILITGIADRGDAKSDYPMSLVTGDIDGDGIEDLVIGAPNVNNGDGIVYVIRGSYIADNQGQIININSDNSFSDQKNTASNNIGFVFNPTVTGAYFGYAVAVGNFDGNGSLDLAIGSPGANNGDGLVSMVYNNNELQTFATGSNGENLGYSLTVSQTNGKQSFSGSTTIDDLIVGAPSYASSVSNQWVGVDQLPSENQNLFPSTTSAAVGKVYVFGNNQTTPLYYFTGSILPSTNGTAENSFTGSAIASDDWNLDGARDLAISAPGSDNSDGLVYVVKGGNPTSGDLDSISNLIILGGLPFSKTGSEIASAGDVNGDGYEDFLVGAPQGLMGVGQSYLLFGPLDLDSQGTLFNLNVTATDSKKTFLLNGSQPYQLTGSALSGIGDVNNDNVDDLMITAPNAQQLYAVFGHQWLADDGSIKLADISADNGFVIDGDFYKANSKSLNGNGNNVLILGDINGDGFADVLSGGSEDGAVIIFGSSTENLLDASVGSNDLILSVANHSIQDFASLGDYNGDGLQDFGVIDDDNNFYIQLGSNNLNSLGNLSLSNPSVTSIIEAIELGDYNGDGYDDILLNTSSNSRIYLGNEEGNVNNFLTFNPVGGNSFSDYTFGSIGDIDGDGYQDIATGLPKSNFTIQDGANGQFTIYTNRGNQSILPPVTPSLSNFPSNDYNPTIASYGVPSQQSPVPPNFAVYQGYLYMTFKGNGNDDINVMRSRDGNTWENQVVLTSLQTPYSPSLVVFEDKLYLIHTFEDSTIYITPFTGDDNSISFGEYTALIADAGTSPTPIVFNNKLYIFYIADGDDQINYITLSDPANVTEFGYDEFNYINGQQSFDRVGATLTPDGEKLVLAYKNSNKADIYITNFDGSNWSEGKIVQDSQNNNNTIETTDGVSLSTVGNNIYLAYEGTKPNDLRYIYSQDSGNSWENDRNTPNQLVNGGASLTFFQSSLYFGYSSQVTSNAPLYVSYSEPIYNTNQTQQLGEQLYSIGDFNGDGIEDFAIVAQGYIADLGIIDLSAGLQIRNNQGAILIYYGNANGISNSAKPDVVLVNPPVTDNQSLLYEINRFTAIGDINGDGYDDVAVSSPTTKSNEGSIFVVFGGSSWQSTYSATNPFDLSSLSNNQSNSTTDNFNTNGFLITGLPASQAGISLSGGEDVNGDGFDDFTVGAPGNDDDLTYVIFGSDFTQQVNQTGTIGRDRMIGTPTGEIFIAGEGNDRIYSNGGVDVVYASVGNDFVTVNDTYFRRLDGGTGIDTLKFTGYNGQNWDLTTLSPGNRLRNFEILDIKDYGENTLTLNSLTVTQLSSNNTITVLMDKEDTLNLSADFVNDGIINRNGETYQKYRIDGATVLILEDIVQTKAFTPLSLSLYNTGVDDSGTPLNNNSTGDPHYELVSAPDGSSSNILVTNSGDGISGWISPDNNNSDSSPPGDYTYRTTFNLPDTVNLSQFFIDGEWHTDDEGITITLNGIEQYLASNPNFNTDFVPFTINEGFIAGENILEFTVNNAGTEINPTVLRVKFDNAFDSNIQFSAPSTNIPQAILNPENVSQVSSANNSVVSIDESNNITEVSSSLFANTSNNEDSTTNLYVTNPTVNEADGEVKFTIQRTGNLDKYVQIHYVTQDGRAKAGNDYHPTVGKAIFTPGESSINVSVPLILDDVYTGTKDIGLLVTLEKESNTPLIDEFNIHADFNNGIINSWHHIQEESTHPLSLINGELEFRVTATEGEAEVKLYFDGNHEFNRYYIFNTQNQRYEVFDFNGDTGAELFDEDDDSNYEGVILHLQDGSEHDLDGARNGVIIKRGFFAGGNPPETVLNKPMYRFRNSDYDTGAYLYAGEIESESIRENYPNFVEEGFAFYVSTTPQDGLITFNRFQNLDYPGSYLYAEETESESIRENYPNFVEEGIAFYAYPQGSQMADVISRFQSNDLLGSYLYTSEPETDNVISNYANFNLEGIAFEAVVA</sequence>
<dbReference type="Gene3D" id="2.130.10.130">
    <property type="entry name" value="Integrin alpha, N-terminal"/>
    <property type="match status" value="7"/>
</dbReference>
<dbReference type="GO" id="GO:0007154">
    <property type="term" value="P:cell communication"/>
    <property type="evidence" value="ECO:0007669"/>
    <property type="project" value="InterPro"/>
</dbReference>
<feature type="region of interest" description="Disordered" evidence="7">
    <location>
        <begin position="207"/>
        <end position="226"/>
    </location>
</feature>
<keyword evidence="6" id="KW-0325">Glycoprotein</keyword>
<dbReference type="InterPro" id="IPR001343">
    <property type="entry name" value="Hemolysn_Ca-bd"/>
</dbReference>
<dbReference type="PROSITE" id="PS51470">
    <property type="entry name" value="FG_GAP"/>
    <property type="match status" value="3"/>
</dbReference>
<dbReference type="Gene3D" id="2.60.40.2030">
    <property type="match status" value="1"/>
</dbReference>
<evidence type="ECO:0000256" key="1">
    <source>
        <dbReference type="ARBA" id="ARBA00022729"/>
    </source>
</evidence>
<dbReference type="InterPro" id="IPR036278">
    <property type="entry name" value="Sialidase_sf"/>
</dbReference>
<keyword evidence="5" id="KW-1015">Disulfide bond</keyword>
<dbReference type="SUPFAM" id="SSF51120">
    <property type="entry name" value="beta-Roll"/>
    <property type="match status" value="1"/>
</dbReference>
<dbReference type="InterPro" id="IPR013517">
    <property type="entry name" value="FG-GAP"/>
</dbReference>
<dbReference type="SMART" id="SM00560">
    <property type="entry name" value="LamGL"/>
    <property type="match status" value="1"/>
</dbReference>
<dbReference type="InterPro" id="IPR006558">
    <property type="entry name" value="LamG-like"/>
</dbReference>
<dbReference type="SUPFAM" id="SSF50939">
    <property type="entry name" value="Sialidases"/>
    <property type="match status" value="1"/>
</dbReference>
<evidence type="ECO:0000259" key="9">
    <source>
        <dbReference type="SMART" id="SM00560"/>
    </source>
</evidence>
<proteinExistence type="predicted"/>
<feature type="domain" description="LamG-like jellyroll fold" evidence="9">
    <location>
        <begin position="1556"/>
        <end position="1676"/>
    </location>
</feature>
<evidence type="ECO:0000259" key="8">
    <source>
        <dbReference type="SMART" id="SM00237"/>
    </source>
</evidence>
<evidence type="ECO:0000313" key="10">
    <source>
        <dbReference type="EMBL" id="MTF40599.1"/>
    </source>
</evidence>
<dbReference type="Pfam" id="PF13517">
    <property type="entry name" value="FG-GAP_3"/>
    <property type="match status" value="1"/>
</dbReference>
<dbReference type="PRINTS" id="PR01185">
    <property type="entry name" value="INTEGRINA"/>
</dbReference>
<feature type="domain" description="Calx-beta" evidence="8">
    <location>
        <begin position="3561"/>
        <end position="3657"/>
    </location>
</feature>
<evidence type="ECO:0000256" key="7">
    <source>
        <dbReference type="SAM" id="MobiDB-lite"/>
    </source>
</evidence>
<evidence type="ECO:0000256" key="4">
    <source>
        <dbReference type="ARBA" id="ARBA00022837"/>
    </source>
</evidence>
<keyword evidence="1" id="KW-0732">Signal</keyword>
<dbReference type="GO" id="GO:0007155">
    <property type="term" value="P:cell adhesion"/>
    <property type="evidence" value="ECO:0007669"/>
    <property type="project" value="InterPro"/>
</dbReference>
<dbReference type="Pfam" id="PF18885">
    <property type="entry name" value="DUF5648"/>
    <property type="match status" value="1"/>
</dbReference>
<reference evidence="10 11" key="1">
    <citation type="submission" date="2019-11" db="EMBL/GenBank/DDBJ databases">
        <title>Isolation of a new High Light Tolerant Cyanobacteria.</title>
        <authorList>
            <person name="Dobson Z."/>
            <person name="Vaughn N."/>
            <person name="Vaughn M."/>
            <person name="Fromme P."/>
            <person name="Mazor Y."/>
        </authorList>
    </citation>
    <scope>NUCLEOTIDE SEQUENCE [LARGE SCALE GENOMIC DNA]</scope>
    <source>
        <strain evidence="10 11">0216</strain>
    </source>
</reference>
<dbReference type="RefSeq" id="WP_155084698.1">
    <property type="nucleotide sequence ID" value="NZ_WMIA01000036.1"/>
</dbReference>
<dbReference type="InterPro" id="IPR013320">
    <property type="entry name" value="ConA-like_dom_sf"/>
</dbReference>
<organism evidence="10 11">
    <name type="scientific">Cyanobacterium aponinum 0216</name>
    <dbReference type="NCBI Taxonomy" id="2676140"/>
    <lineage>
        <taxon>Bacteria</taxon>
        <taxon>Bacillati</taxon>
        <taxon>Cyanobacteriota</taxon>
        <taxon>Cyanophyceae</taxon>
        <taxon>Oscillatoriophycideae</taxon>
        <taxon>Chroococcales</taxon>
        <taxon>Geminocystaceae</taxon>
        <taxon>Cyanobacterium</taxon>
    </lineage>
</organism>
<feature type="compositionally biased region" description="Polar residues" evidence="7">
    <location>
        <begin position="207"/>
        <end position="219"/>
    </location>
</feature>
<dbReference type="PANTHER" id="PTHR23221">
    <property type="entry name" value="GLYCOSYLPHOSPHATIDYLINOSITOL PHOSPHOLIPASE D"/>
    <property type="match status" value="1"/>
</dbReference>
<dbReference type="Pfam" id="PF00353">
    <property type="entry name" value="HemolysinCabind"/>
    <property type="match status" value="1"/>
</dbReference>
<dbReference type="GO" id="GO:0008305">
    <property type="term" value="C:integrin complex"/>
    <property type="evidence" value="ECO:0007669"/>
    <property type="project" value="InterPro"/>
</dbReference>
<dbReference type="InterPro" id="IPR000413">
    <property type="entry name" value="Integrin_alpha"/>
</dbReference>
<evidence type="ECO:0000256" key="2">
    <source>
        <dbReference type="ARBA" id="ARBA00022737"/>
    </source>
</evidence>
<dbReference type="InterPro" id="IPR028994">
    <property type="entry name" value="Integrin_alpha_N"/>
</dbReference>
<accession>A0A844H0M4</accession>
<dbReference type="Pfam" id="PF03160">
    <property type="entry name" value="Calx-beta"/>
    <property type="match status" value="1"/>
</dbReference>
<dbReference type="Proteomes" id="UP000437131">
    <property type="component" value="Unassembled WGS sequence"/>
</dbReference>
<dbReference type="SMART" id="SM00191">
    <property type="entry name" value="Int_alpha"/>
    <property type="match status" value="12"/>
</dbReference>
<dbReference type="SUPFAM" id="SSF49899">
    <property type="entry name" value="Concanavalin A-like lectins/glucanases"/>
    <property type="match status" value="1"/>
</dbReference>
<keyword evidence="4" id="KW-0106">Calcium</keyword>
<dbReference type="SMART" id="SM00237">
    <property type="entry name" value="Calx_beta"/>
    <property type="match status" value="1"/>
</dbReference>
<comment type="caution">
    <text evidence="10">The sequence shown here is derived from an EMBL/GenBank/DDBJ whole genome shotgun (WGS) entry which is preliminary data.</text>
</comment>
<dbReference type="InterPro" id="IPR038081">
    <property type="entry name" value="CalX-like_sf"/>
</dbReference>
<dbReference type="GO" id="GO:0016787">
    <property type="term" value="F:hydrolase activity"/>
    <property type="evidence" value="ECO:0007669"/>
    <property type="project" value="UniProtKB-KW"/>
</dbReference>
<evidence type="ECO:0000313" key="11">
    <source>
        <dbReference type="Proteomes" id="UP000437131"/>
    </source>
</evidence>
<keyword evidence="3" id="KW-0378">Hydrolase</keyword>
<evidence type="ECO:0000256" key="6">
    <source>
        <dbReference type="ARBA" id="ARBA00023180"/>
    </source>
</evidence>
<keyword evidence="2" id="KW-0677">Repeat</keyword>
<evidence type="ECO:0000256" key="3">
    <source>
        <dbReference type="ARBA" id="ARBA00022801"/>
    </source>
</evidence>
<dbReference type="PANTHER" id="PTHR23221:SF7">
    <property type="entry name" value="PHOSPHATIDYLINOSITOL-GLYCAN-SPECIFIC PHOSPHOLIPASE D"/>
    <property type="match status" value="1"/>
</dbReference>
<dbReference type="SUPFAM" id="SSF141072">
    <property type="entry name" value="CalX-like"/>
    <property type="match status" value="1"/>
</dbReference>
<dbReference type="Pfam" id="PF01839">
    <property type="entry name" value="FG-GAP"/>
    <property type="match status" value="5"/>
</dbReference>
<dbReference type="InterPro" id="IPR013519">
    <property type="entry name" value="Int_alpha_beta-p"/>
</dbReference>
<dbReference type="SUPFAM" id="SSF69318">
    <property type="entry name" value="Integrin alpha N-terminal domain"/>
    <property type="match status" value="3"/>
</dbReference>
<dbReference type="InterPro" id="IPR011049">
    <property type="entry name" value="Serralysin-like_metalloprot_C"/>
</dbReference>
<name>A0A844H0M4_9CHRO</name>